<dbReference type="PANTHER" id="PTHR12829">
    <property type="entry name" value="N6-ADENOSINE-METHYLTRANSFERASE"/>
    <property type="match status" value="1"/>
</dbReference>
<dbReference type="PANTHER" id="PTHR12829:SF7">
    <property type="entry name" value="N6-ADENOSINE-METHYLTRANSFERASE CATALYTIC SUBUNIT"/>
    <property type="match status" value="1"/>
</dbReference>
<keyword evidence="2" id="KW-0808">Transferase</keyword>
<dbReference type="PROSITE" id="PS51143">
    <property type="entry name" value="MT_A70"/>
    <property type="match status" value="1"/>
</dbReference>
<dbReference type="EMBL" id="JABURY010000011">
    <property type="protein sequence ID" value="MBC9130665.1"/>
    <property type="molecule type" value="Genomic_DNA"/>
</dbReference>
<sequence>MKKYNLIYADPPWQYSNQSTRAATKNHYPTMTFQELKSLNIKSIADNNSILIMWYTSAFARQADALATHWGFEVKTMKLFTWVKLNKNYHQNITKQLKKHSCMNSEDVFNLINDQLRFGLGNYTRANSEDCLIAVRGKGIQRINKSVSQIILAPIGAHSAKPQEARDRIVQLYGNVPRVELFARQNVNGWDAWGNECINDIEL</sequence>
<dbReference type="GO" id="GO:0032259">
    <property type="term" value="P:methylation"/>
    <property type="evidence" value="ECO:0007669"/>
    <property type="project" value="UniProtKB-KW"/>
</dbReference>
<dbReference type="Proteomes" id="UP000651208">
    <property type="component" value="Unassembled WGS sequence"/>
</dbReference>
<keyword evidence="6" id="KW-1185">Reference proteome</keyword>
<comment type="similarity">
    <text evidence="4">Belongs to the MT-A70-like family.</text>
</comment>
<evidence type="ECO:0000313" key="5">
    <source>
        <dbReference type="EMBL" id="MBC9130665.1"/>
    </source>
</evidence>
<dbReference type="Pfam" id="PF05063">
    <property type="entry name" value="MT-A70"/>
    <property type="match status" value="2"/>
</dbReference>
<dbReference type="GO" id="GO:0008168">
    <property type="term" value="F:methyltransferase activity"/>
    <property type="evidence" value="ECO:0007669"/>
    <property type="project" value="UniProtKB-KW"/>
</dbReference>
<dbReference type="PROSITE" id="PS00092">
    <property type="entry name" value="N6_MTASE"/>
    <property type="match status" value="1"/>
</dbReference>
<evidence type="ECO:0000256" key="2">
    <source>
        <dbReference type="ARBA" id="ARBA00022679"/>
    </source>
</evidence>
<organism evidence="5 6">
    <name type="scientific">Frischella japonica</name>
    <dbReference type="NCBI Taxonomy" id="2741544"/>
    <lineage>
        <taxon>Bacteria</taxon>
        <taxon>Pseudomonadati</taxon>
        <taxon>Pseudomonadota</taxon>
        <taxon>Gammaproteobacteria</taxon>
        <taxon>Orbales</taxon>
        <taxon>Orbaceae</taxon>
        <taxon>Frischella</taxon>
    </lineage>
</organism>
<evidence type="ECO:0000256" key="3">
    <source>
        <dbReference type="ARBA" id="ARBA00022691"/>
    </source>
</evidence>
<protein>
    <submittedName>
        <fullName evidence="5">DNA methyltransferase</fullName>
    </submittedName>
</protein>
<accession>A0ABR7QX43</accession>
<dbReference type="InterPro" id="IPR007757">
    <property type="entry name" value="MT-A70-like"/>
</dbReference>
<evidence type="ECO:0000313" key="6">
    <source>
        <dbReference type="Proteomes" id="UP000651208"/>
    </source>
</evidence>
<gene>
    <name evidence="5" type="ORF">FcAc13_05005</name>
</gene>
<keyword evidence="3" id="KW-0949">S-adenosyl-L-methionine</keyword>
<proteinExistence type="inferred from homology"/>
<name>A0ABR7QX43_9GAMM</name>
<evidence type="ECO:0000256" key="4">
    <source>
        <dbReference type="PROSITE-ProRule" id="PRU00489"/>
    </source>
</evidence>
<dbReference type="InterPro" id="IPR002052">
    <property type="entry name" value="DNA_methylase_N6_adenine_CS"/>
</dbReference>
<dbReference type="RefSeq" id="WP_187755114.1">
    <property type="nucleotide sequence ID" value="NZ_JABURY010000011.1"/>
</dbReference>
<keyword evidence="1 5" id="KW-0489">Methyltransferase</keyword>
<reference evidence="5 6" key="1">
    <citation type="submission" date="2020-06" db="EMBL/GenBank/DDBJ databases">
        <title>Frischella cerana isolated from Apis cerana gut homogenate.</title>
        <authorList>
            <person name="Wolter L.A."/>
            <person name="Suenami S."/>
            <person name="Miyazaki R."/>
        </authorList>
    </citation>
    <scope>NUCLEOTIDE SEQUENCE [LARGE SCALE GENOMIC DNA]</scope>
    <source>
        <strain evidence="5 6">Ac13</strain>
    </source>
</reference>
<comment type="caution">
    <text evidence="5">The sequence shown here is derived from an EMBL/GenBank/DDBJ whole genome shotgun (WGS) entry which is preliminary data.</text>
</comment>
<evidence type="ECO:0000256" key="1">
    <source>
        <dbReference type="ARBA" id="ARBA00022603"/>
    </source>
</evidence>